<evidence type="ECO:0000256" key="4">
    <source>
        <dbReference type="ARBA" id="ARBA00022989"/>
    </source>
</evidence>
<keyword evidence="4" id="KW-1133">Transmembrane helix</keyword>
<evidence type="ECO:0000256" key="3">
    <source>
        <dbReference type="ARBA" id="ARBA00022692"/>
    </source>
</evidence>
<feature type="region of interest" description="Disordered" evidence="6">
    <location>
        <begin position="385"/>
        <end position="406"/>
    </location>
</feature>
<dbReference type="InterPro" id="IPR054549">
    <property type="entry name" value="UVB_sens_RUS_dom"/>
</dbReference>
<evidence type="ECO:0000313" key="8">
    <source>
        <dbReference type="EMBL" id="CAD8522335.1"/>
    </source>
</evidence>
<dbReference type="Pfam" id="PF04884">
    <property type="entry name" value="UVB_sens_prot"/>
    <property type="match status" value="1"/>
</dbReference>
<dbReference type="AlphaFoldDB" id="A0A7S0NMU5"/>
<accession>A0A7S0NMU5</accession>
<dbReference type="InterPro" id="IPR006968">
    <property type="entry name" value="RUS_fam"/>
</dbReference>
<sequence>MAPREGRREPTPRGSRQSPTRVSKRRVRVASEYAPDGSRSRTWSIPRGAEFSEENISSADDAGDGAAFRAPASTLTRWFARMFLPEDYPNSVSDDYAAFQAWDTAQGLCSYVRGSLTTKALLEGVGVGATGATAASAAAQFIARDMCGMVGGLVFTLAKGRHLDAEAKQWRLFADLANNVGMAMELAAPLANDRGWFLALACAGSVARSLCGCAAGATRAALTQHFARARNAADIAAKEGSQETAVTLVGMTLGVAVTTTTDGKTAWQWAVFVALTVAHVYCNVRTVRSLVIDSLNRERVRRLLARYDETLDEPSARGSDKVSAENSPRGLAKDEALLPVGMNWMLWPWYRYHGAREVRSVHLGAPVGSATREETIDLLRRLRDDGSADSASGHRPRGGRKYALASSRAHARRRRRTRVMLRVDAAAADQLEAYVHAALVSCAGSERNGDRIVVRSEAEADDWMRRHHDAFIATIAGWGWDTKDRVLLAADGWRVAWDARKDE</sequence>
<comment type="similarity">
    <text evidence="2">Belongs to the RUS1 family.</text>
</comment>
<evidence type="ECO:0000256" key="1">
    <source>
        <dbReference type="ARBA" id="ARBA00004370"/>
    </source>
</evidence>
<keyword evidence="3" id="KW-0812">Transmembrane</keyword>
<organism evidence="8">
    <name type="scientific">Micromonas pusilla</name>
    <name type="common">Picoplanktonic green alga</name>
    <name type="synonym">Chromulina pusilla</name>
    <dbReference type="NCBI Taxonomy" id="38833"/>
    <lineage>
        <taxon>Eukaryota</taxon>
        <taxon>Viridiplantae</taxon>
        <taxon>Chlorophyta</taxon>
        <taxon>Mamiellophyceae</taxon>
        <taxon>Mamiellales</taxon>
        <taxon>Mamiellaceae</taxon>
        <taxon>Micromonas</taxon>
    </lineage>
</organism>
<keyword evidence="5" id="KW-0472">Membrane</keyword>
<reference evidence="8" key="1">
    <citation type="submission" date="2021-01" db="EMBL/GenBank/DDBJ databases">
        <authorList>
            <person name="Corre E."/>
            <person name="Pelletier E."/>
            <person name="Niang G."/>
            <person name="Scheremetjew M."/>
            <person name="Finn R."/>
            <person name="Kale V."/>
            <person name="Holt S."/>
            <person name="Cochrane G."/>
            <person name="Meng A."/>
            <person name="Brown T."/>
            <person name="Cohen L."/>
        </authorList>
    </citation>
    <scope>NUCLEOTIDE SEQUENCE</scope>
    <source>
        <strain evidence="8">CCMP1723</strain>
    </source>
</reference>
<gene>
    <name evidence="8" type="ORF">MCOM1403_LOCUS9531</name>
</gene>
<proteinExistence type="inferred from homology"/>
<name>A0A7S0NMU5_MICPS</name>
<dbReference type="PANTHER" id="PTHR12770">
    <property type="entry name" value="RUS1 FAMILY PROTEIN C16ORF58"/>
    <property type="match status" value="1"/>
</dbReference>
<evidence type="ECO:0000259" key="7">
    <source>
        <dbReference type="Pfam" id="PF04884"/>
    </source>
</evidence>
<evidence type="ECO:0000256" key="6">
    <source>
        <dbReference type="SAM" id="MobiDB-lite"/>
    </source>
</evidence>
<dbReference type="EMBL" id="HBEQ01011851">
    <property type="protein sequence ID" value="CAD8522335.1"/>
    <property type="molecule type" value="Transcribed_RNA"/>
</dbReference>
<evidence type="ECO:0000256" key="5">
    <source>
        <dbReference type="ARBA" id="ARBA00023136"/>
    </source>
</evidence>
<feature type="domain" description="Protein root UVB sensitive/RUS" evidence="7">
    <location>
        <begin position="73"/>
        <end position="307"/>
    </location>
</feature>
<comment type="subcellular location">
    <subcellularLocation>
        <location evidence="1">Membrane</location>
    </subcellularLocation>
</comment>
<dbReference type="PANTHER" id="PTHR12770:SF31">
    <property type="entry name" value="RUS FAMILY MEMBER 1"/>
    <property type="match status" value="1"/>
</dbReference>
<feature type="region of interest" description="Disordered" evidence="6">
    <location>
        <begin position="1"/>
        <end position="44"/>
    </location>
</feature>
<evidence type="ECO:0000256" key="2">
    <source>
        <dbReference type="ARBA" id="ARBA00007558"/>
    </source>
</evidence>
<dbReference type="GO" id="GO:0016020">
    <property type="term" value="C:membrane"/>
    <property type="evidence" value="ECO:0007669"/>
    <property type="project" value="UniProtKB-SubCell"/>
</dbReference>
<protein>
    <recommendedName>
        <fullName evidence="7">Protein root UVB sensitive/RUS domain-containing protein</fullName>
    </recommendedName>
</protein>
<feature type="compositionally biased region" description="Basic and acidic residues" evidence="6">
    <location>
        <begin position="1"/>
        <end position="11"/>
    </location>
</feature>